<accession>A0A6J5N7B5</accession>
<organism evidence="2">
    <name type="scientific">uncultured Caudovirales phage</name>
    <dbReference type="NCBI Taxonomy" id="2100421"/>
    <lineage>
        <taxon>Viruses</taxon>
        <taxon>Duplodnaviria</taxon>
        <taxon>Heunggongvirae</taxon>
        <taxon>Uroviricota</taxon>
        <taxon>Caudoviricetes</taxon>
        <taxon>Peduoviridae</taxon>
        <taxon>Maltschvirus</taxon>
        <taxon>Maltschvirus maltsch</taxon>
    </lineage>
</organism>
<feature type="region of interest" description="Disordered" evidence="1">
    <location>
        <begin position="1"/>
        <end position="21"/>
    </location>
</feature>
<gene>
    <name evidence="2" type="ORF">UFOVP629_53</name>
</gene>
<protein>
    <submittedName>
        <fullName evidence="2">Uncharacterized protein</fullName>
    </submittedName>
</protein>
<reference evidence="2" key="1">
    <citation type="submission" date="2020-04" db="EMBL/GenBank/DDBJ databases">
        <authorList>
            <person name="Chiriac C."/>
            <person name="Salcher M."/>
            <person name="Ghai R."/>
            <person name="Kavagutti S V."/>
        </authorList>
    </citation>
    <scope>NUCLEOTIDE SEQUENCE</scope>
</reference>
<dbReference type="EMBL" id="LR796612">
    <property type="protein sequence ID" value="CAB4154322.1"/>
    <property type="molecule type" value="Genomic_DNA"/>
</dbReference>
<proteinExistence type="predicted"/>
<evidence type="ECO:0000313" key="2">
    <source>
        <dbReference type="EMBL" id="CAB4154322.1"/>
    </source>
</evidence>
<evidence type="ECO:0000256" key="1">
    <source>
        <dbReference type="SAM" id="MobiDB-lite"/>
    </source>
</evidence>
<sequence length="67" mass="7362">MVVPRNRGLYKNGQPIAPGTRMPVSREALAGDQAGEHIGTMTNAISDRVHQMFDPKPARPRLPIKDV</sequence>
<name>A0A6J5N7B5_9CAUD</name>